<name>A0A1C7NJG2_9FUNG</name>
<dbReference type="EMBL" id="LUGH01000106">
    <property type="protein sequence ID" value="OBZ89241.1"/>
    <property type="molecule type" value="Genomic_DNA"/>
</dbReference>
<gene>
    <name evidence="1" type="ORF">A0J61_02724</name>
</gene>
<accession>A0A1C7NJG2</accession>
<reference evidence="1 2" key="1">
    <citation type="submission" date="2016-03" db="EMBL/GenBank/DDBJ databases">
        <title>Choanephora cucurbitarum.</title>
        <authorList>
            <person name="Min B."/>
            <person name="Park H."/>
            <person name="Park J.-H."/>
            <person name="Shin H.-D."/>
            <person name="Choi I.-G."/>
        </authorList>
    </citation>
    <scope>NUCLEOTIDE SEQUENCE [LARGE SCALE GENOMIC DNA]</scope>
    <source>
        <strain evidence="1 2">KUS-F28377</strain>
    </source>
</reference>
<proteinExistence type="predicted"/>
<dbReference type="AlphaFoldDB" id="A0A1C7NJG2"/>
<evidence type="ECO:0000313" key="1">
    <source>
        <dbReference type="EMBL" id="OBZ89241.1"/>
    </source>
</evidence>
<dbReference type="Proteomes" id="UP000093000">
    <property type="component" value="Unassembled WGS sequence"/>
</dbReference>
<organism evidence="1 2">
    <name type="scientific">Choanephora cucurbitarum</name>
    <dbReference type="NCBI Taxonomy" id="101091"/>
    <lineage>
        <taxon>Eukaryota</taxon>
        <taxon>Fungi</taxon>
        <taxon>Fungi incertae sedis</taxon>
        <taxon>Mucoromycota</taxon>
        <taxon>Mucoromycotina</taxon>
        <taxon>Mucoromycetes</taxon>
        <taxon>Mucorales</taxon>
        <taxon>Mucorineae</taxon>
        <taxon>Choanephoraceae</taxon>
        <taxon>Choanephoroideae</taxon>
        <taxon>Choanephora</taxon>
    </lineage>
</organism>
<evidence type="ECO:0000313" key="2">
    <source>
        <dbReference type="Proteomes" id="UP000093000"/>
    </source>
</evidence>
<dbReference type="InParanoid" id="A0A1C7NJG2"/>
<sequence>MTPDFMFAIQSWMATRFDIFLTYVLAKQVVYCRAKQVIDKQLRVNSLQGRHKRFALLLFVMTIRDVKPMVFLPPKCRELLTILRDFTDKCVFAKEVEILVQQE</sequence>
<protein>
    <submittedName>
        <fullName evidence="1">Uncharacterized protein</fullName>
    </submittedName>
</protein>
<comment type="caution">
    <text evidence="1">The sequence shown here is derived from an EMBL/GenBank/DDBJ whole genome shotgun (WGS) entry which is preliminary data.</text>
</comment>
<keyword evidence="2" id="KW-1185">Reference proteome</keyword>